<gene>
    <name evidence="2" type="ORF">Q9312_01215</name>
</gene>
<dbReference type="InterPro" id="IPR036291">
    <property type="entry name" value="NAD(P)-bd_dom_sf"/>
</dbReference>
<keyword evidence="2" id="KW-0560">Oxidoreductase</keyword>
<keyword evidence="3" id="KW-1185">Reference proteome</keyword>
<dbReference type="Gene3D" id="3.40.50.720">
    <property type="entry name" value="NAD(P)-binding Rossmann-like Domain"/>
    <property type="match status" value="1"/>
</dbReference>
<dbReference type="RefSeq" id="WP_309202699.1">
    <property type="nucleotide sequence ID" value="NZ_CP133548.1"/>
</dbReference>
<proteinExistence type="inferred from homology"/>
<dbReference type="EC" id="1.1.1.30" evidence="2"/>
<reference evidence="2 3" key="1">
    <citation type="submission" date="2023-08" db="EMBL/GenBank/DDBJ databases">
        <title>Pleionea litopenaei sp. nov., isolated from stomach of juvenile Litopenaeus vannamei.</title>
        <authorList>
            <person name="Rho A.M."/>
            <person name="Hwang C.Y."/>
        </authorList>
    </citation>
    <scope>NUCLEOTIDE SEQUENCE [LARGE SCALE GENOMIC DNA]</scope>
    <source>
        <strain evidence="2 3">HL-JVS1</strain>
    </source>
</reference>
<dbReference type="AlphaFoldDB" id="A0AA51RTV0"/>
<dbReference type="InterPro" id="IPR002347">
    <property type="entry name" value="SDR_fam"/>
</dbReference>
<protein>
    <submittedName>
        <fullName evidence="2">3-hydroxybutyrate dehydrogenase</fullName>
        <ecNumber evidence="2">1.1.1.30</ecNumber>
    </submittedName>
</protein>
<evidence type="ECO:0000313" key="3">
    <source>
        <dbReference type="Proteomes" id="UP001239782"/>
    </source>
</evidence>
<comment type="similarity">
    <text evidence="1">Belongs to the short-chain dehydrogenases/reductases (SDR) family.</text>
</comment>
<dbReference type="InterPro" id="IPR011294">
    <property type="entry name" value="3-OHbutyrate_DH"/>
</dbReference>
<dbReference type="PANTHER" id="PTHR42879">
    <property type="entry name" value="3-OXOACYL-(ACYL-CARRIER-PROTEIN) REDUCTASE"/>
    <property type="match status" value="1"/>
</dbReference>
<dbReference type="InterPro" id="IPR050259">
    <property type="entry name" value="SDR"/>
</dbReference>
<dbReference type="KEGG" id="plei:Q9312_01215"/>
<dbReference type="NCBIfam" id="NF009093">
    <property type="entry name" value="PRK12429.1"/>
    <property type="match status" value="1"/>
</dbReference>
<dbReference type="GO" id="GO:0003858">
    <property type="term" value="F:3-hydroxybutyrate dehydrogenase activity"/>
    <property type="evidence" value="ECO:0007669"/>
    <property type="project" value="UniProtKB-EC"/>
</dbReference>
<dbReference type="FunFam" id="3.40.50.720:FF:000084">
    <property type="entry name" value="Short-chain dehydrogenase reductase"/>
    <property type="match status" value="1"/>
</dbReference>
<organism evidence="2 3">
    <name type="scientific">Pleionea litopenaei</name>
    <dbReference type="NCBI Taxonomy" id="3070815"/>
    <lineage>
        <taxon>Bacteria</taxon>
        <taxon>Pseudomonadati</taxon>
        <taxon>Pseudomonadota</taxon>
        <taxon>Gammaproteobacteria</taxon>
        <taxon>Oceanospirillales</taxon>
        <taxon>Pleioneaceae</taxon>
        <taxon>Pleionea</taxon>
    </lineage>
</organism>
<dbReference type="SUPFAM" id="SSF51735">
    <property type="entry name" value="NAD(P)-binding Rossmann-fold domains"/>
    <property type="match status" value="1"/>
</dbReference>
<dbReference type="Proteomes" id="UP001239782">
    <property type="component" value="Chromosome"/>
</dbReference>
<dbReference type="PANTHER" id="PTHR42879:SF2">
    <property type="entry name" value="3-OXOACYL-[ACYL-CARRIER-PROTEIN] REDUCTASE FABG"/>
    <property type="match status" value="1"/>
</dbReference>
<dbReference type="NCBIfam" id="TIGR01963">
    <property type="entry name" value="PHB_DH"/>
    <property type="match status" value="1"/>
</dbReference>
<dbReference type="Pfam" id="PF13561">
    <property type="entry name" value="adh_short_C2"/>
    <property type="match status" value="1"/>
</dbReference>
<dbReference type="EMBL" id="CP133548">
    <property type="protein sequence ID" value="WMS87558.1"/>
    <property type="molecule type" value="Genomic_DNA"/>
</dbReference>
<name>A0AA51RTV0_9GAMM</name>
<dbReference type="PRINTS" id="PR00081">
    <property type="entry name" value="GDHRDH"/>
</dbReference>
<evidence type="ECO:0000256" key="1">
    <source>
        <dbReference type="ARBA" id="ARBA00006484"/>
    </source>
</evidence>
<sequence length="261" mass="28223">MKATVLVTGAGSGIGLGVAEHFAKNGHSVIVTDLNDEQLTHAKELLANYPCEFFPLDVTSQESVDALKAQIEAKARQTDAPLTMPQIVINNAGIQHVAKLEDFPMERWNLLIQVMLVGVARVTQAFLPHMKQSNFGRIVNIGSLHSVVASPYKTAYIAAKHGLLGMAKSLSLELAEQDITINTVCPAYVKTPLVEKQIQQQAAEHGISEEDVINTIMLRPMPKKSFIDIAEIAAACDFFAAPIAKNITAQALLLDGGWTAQ</sequence>
<accession>A0AA51RTV0</accession>
<evidence type="ECO:0000313" key="2">
    <source>
        <dbReference type="EMBL" id="WMS87558.1"/>
    </source>
</evidence>
<dbReference type="PRINTS" id="PR00080">
    <property type="entry name" value="SDRFAMILY"/>
</dbReference>